<dbReference type="PROSITE" id="PS50030">
    <property type="entry name" value="UBA"/>
    <property type="match status" value="1"/>
</dbReference>
<dbReference type="InterPro" id="IPR001452">
    <property type="entry name" value="SH3_domain"/>
</dbReference>
<evidence type="ECO:0000256" key="13">
    <source>
        <dbReference type="SAM" id="MobiDB-lite"/>
    </source>
</evidence>
<evidence type="ECO:0000256" key="5">
    <source>
        <dbReference type="ARBA" id="ARBA00022801"/>
    </source>
</evidence>
<dbReference type="Pfam" id="PF00300">
    <property type="entry name" value="His_Phos_1"/>
    <property type="match status" value="1"/>
</dbReference>
<comment type="subcellular location">
    <subcellularLocation>
        <location evidence="2">Cytoplasm</location>
        <location evidence="2">Cytosol</location>
    </subcellularLocation>
    <subcellularLocation>
        <location evidence="1">Nucleus</location>
    </subcellularLocation>
</comment>
<keyword evidence="6" id="KW-0904">Protein phosphatase</keyword>
<evidence type="ECO:0000256" key="9">
    <source>
        <dbReference type="ARBA" id="ARBA00051991"/>
    </source>
</evidence>
<dbReference type="EnsemblMetazoa" id="AALB009721-RA">
    <property type="protein sequence ID" value="AALB009721-PA"/>
    <property type="gene ID" value="AALB009721"/>
</dbReference>
<comment type="catalytic activity">
    <reaction evidence="8">
        <text>20-hydroxyecdysone 22-phosphate + H2O = 20-hydroxyecdysone + phosphate</text>
        <dbReference type="Rhea" id="RHEA:63580"/>
        <dbReference type="ChEBI" id="CHEBI:15377"/>
        <dbReference type="ChEBI" id="CHEBI:16587"/>
        <dbReference type="ChEBI" id="CHEBI:43474"/>
        <dbReference type="ChEBI" id="CHEBI:147382"/>
    </reaction>
</comment>
<dbReference type="Pfam" id="PF22562">
    <property type="entry name" value="UBA_7"/>
    <property type="match status" value="1"/>
</dbReference>
<protein>
    <recommendedName>
        <fullName evidence="11">Ecdysteroid-phosphate phosphatase</fullName>
    </recommendedName>
    <alternativeName>
        <fullName evidence="12">Protein UBASH3A homolog</fullName>
    </alternativeName>
</protein>
<accession>A0A182FT41</accession>
<dbReference type="PROSITE" id="PS50002">
    <property type="entry name" value="SH3"/>
    <property type="match status" value="1"/>
</dbReference>
<evidence type="ECO:0000256" key="1">
    <source>
        <dbReference type="ARBA" id="ARBA00004123"/>
    </source>
</evidence>
<dbReference type="CDD" id="cd11791">
    <property type="entry name" value="SH3_UBASH3"/>
    <property type="match status" value="1"/>
</dbReference>
<evidence type="ECO:0000256" key="3">
    <source>
        <dbReference type="ARBA" id="ARBA00022443"/>
    </source>
</evidence>
<dbReference type="SUPFAM" id="SSF53254">
    <property type="entry name" value="Phosphoglycerate mutase-like"/>
    <property type="match status" value="1"/>
</dbReference>
<dbReference type="InterPro" id="IPR015940">
    <property type="entry name" value="UBA"/>
</dbReference>
<dbReference type="STRING" id="7167.A0A182FT41"/>
<dbReference type="Gene3D" id="3.40.50.1240">
    <property type="entry name" value="Phosphoglycerate mutase-like"/>
    <property type="match status" value="1"/>
</dbReference>
<dbReference type="PANTHER" id="PTHR16469:SF27">
    <property type="entry name" value="UBIQUITIN-ASSOCIATED AND SH3 DOMAIN-CONTAINING BA-RELATED"/>
    <property type="match status" value="1"/>
</dbReference>
<evidence type="ECO:0000256" key="4">
    <source>
        <dbReference type="ARBA" id="ARBA00022490"/>
    </source>
</evidence>
<evidence type="ECO:0000256" key="10">
    <source>
        <dbReference type="ARBA" id="ARBA00052011"/>
    </source>
</evidence>
<dbReference type="CDD" id="cd14301">
    <property type="entry name" value="UBA_UBS3B"/>
    <property type="match status" value="1"/>
</dbReference>
<dbReference type="SMART" id="SM00165">
    <property type="entry name" value="UBA"/>
    <property type="match status" value="1"/>
</dbReference>
<dbReference type="SUPFAM" id="SSF55144">
    <property type="entry name" value="LigT-like"/>
    <property type="match status" value="1"/>
</dbReference>
<dbReference type="GO" id="GO:0102531">
    <property type="term" value="F:ecdysteroid-phosphate phosphatase activity"/>
    <property type="evidence" value="ECO:0007669"/>
    <property type="project" value="UniProtKB-ARBA"/>
</dbReference>
<comment type="catalytic activity">
    <reaction evidence="10">
        <text>ecdysone 22-phosphate + H2O = ecdysone + phosphate</text>
        <dbReference type="Rhea" id="RHEA:63576"/>
        <dbReference type="ChEBI" id="CHEBI:15377"/>
        <dbReference type="ChEBI" id="CHEBI:16688"/>
        <dbReference type="ChEBI" id="CHEBI:43474"/>
        <dbReference type="ChEBI" id="CHEBI:147380"/>
    </reaction>
</comment>
<evidence type="ECO:0000256" key="7">
    <source>
        <dbReference type="ARBA" id="ARBA00023242"/>
    </source>
</evidence>
<dbReference type="GO" id="GO:0005829">
    <property type="term" value="C:cytosol"/>
    <property type="evidence" value="ECO:0007669"/>
    <property type="project" value="UniProtKB-SubCell"/>
</dbReference>
<evidence type="ECO:0000256" key="12">
    <source>
        <dbReference type="ARBA" id="ARBA00083868"/>
    </source>
</evidence>
<dbReference type="VEuPathDB" id="VectorBase:AALB20_034715"/>
<dbReference type="CDD" id="cd07067">
    <property type="entry name" value="HP_PGM_like"/>
    <property type="match status" value="1"/>
</dbReference>
<dbReference type="SMART" id="SM00855">
    <property type="entry name" value="PGAM"/>
    <property type="match status" value="1"/>
</dbReference>
<dbReference type="InterPro" id="IPR009060">
    <property type="entry name" value="UBA-like_sf"/>
</dbReference>
<dbReference type="InterPro" id="IPR009097">
    <property type="entry name" value="Cyclic_Pdiesterase"/>
</dbReference>
<dbReference type="FunFam" id="1.10.8.10:FF:000053">
    <property type="entry name" value="Ubiquitin-associated and SH3 domain-containing, A"/>
    <property type="match status" value="1"/>
</dbReference>
<dbReference type="GO" id="GO:0005634">
    <property type="term" value="C:nucleus"/>
    <property type="evidence" value="ECO:0007669"/>
    <property type="project" value="UniProtKB-SubCell"/>
</dbReference>
<name>A0A182FT41_ANOAL</name>
<organism evidence="14 15">
    <name type="scientific">Anopheles albimanus</name>
    <name type="common">New world malaria mosquito</name>
    <dbReference type="NCBI Taxonomy" id="7167"/>
    <lineage>
        <taxon>Eukaryota</taxon>
        <taxon>Metazoa</taxon>
        <taxon>Ecdysozoa</taxon>
        <taxon>Arthropoda</taxon>
        <taxon>Hexapoda</taxon>
        <taxon>Insecta</taxon>
        <taxon>Pterygota</taxon>
        <taxon>Neoptera</taxon>
        <taxon>Endopterygota</taxon>
        <taxon>Diptera</taxon>
        <taxon>Nematocera</taxon>
        <taxon>Culicoidea</taxon>
        <taxon>Culicidae</taxon>
        <taxon>Anophelinae</taxon>
        <taxon>Anopheles</taxon>
    </lineage>
</organism>
<dbReference type="PANTHER" id="PTHR16469">
    <property type="entry name" value="UBIQUITIN-ASSOCIATED AND SH3 DOMAIN-CONTAINING BA-RELATED"/>
    <property type="match status" value="1"/>
</dbReference>
<dbReference type="Pfam" id="PF14604">
    <property type="entry name" value="SH3_9"/>
    <property type="match status" value="1"/>
</dbReference>
<dbReference type="InterPro" id="IPR013078">
    <property type="entry name" value="His_Pase_superF_clade-1"/>
</dbReference>
<feature type="region of interest" description="Disordered" evidence="13">
    <location>
        <begin position="340"/>
        <end position="360"/>
    </location>
</feature>
<dbReference type="SMART" id="SM00326">
    <property type="entry name" value="SH3"/>
    <property type="match status" value="1"/>
</dbReference>
<dbReference type="Proteomes" id="UP000069272">
    <property type="component" value="Chromosome 2R"/>
</dbReference>
<proteinExistence type="predicted"/>
<evidence type="ECO:0000256" key="11">
    <source>
        <dbReference type="ARBA" id="ARBA00074288"/>
    </source>
</evidence>
<evidence type="ECO:0000313" key="14">
    <source>
        <dbReference type="EnsemblMetazoa" id="AALB009721-PA"/>
    </source>
</evidence>
<keyword evidence="5" id="KW-0378">Hydrolase</keyword>
<evidence type="ECO:0000313" key="15">
    <source>
        <dbReference type="Proteomes" id="UP000069272"/>
    </source>
</evidence>
<dbReference type="SUPFAM" id="SSF50044">
    <property type="entry name" value="SH3-domain"/>
    <property type="match status" value="1"/>
</dbReference>
<comment type="catalytic activity">
    <reaction evidence="9">
        <text>2-deoxyecdysone 22-phosphate + H2O = 2-deoxyecdysone + phosphate</text>
        <dbReference type="Rhea" id="RHEA:63584"/>
        <dbReference type="ChEBI" id="CHEBI:15377"/>
        <dbReference type="ChEBI" id="CHEBI:19566"/>
        <dbReference type="ChEBI" id="CHEBI:43474"/>
        <dbReference type="ChEBI" id="CHEBI:147386"/>
    </reaction>
</comment>
<keyword evidence="4" id="KW-0963">Cytoplasm</keyword>
<dbReference type="GO" id="GO:0003993">
    <property type="term" value="F:acid phosphatase activity"/>
    <property type="evidence" value="ECO:0007669"/>
    <property type="project" value="UniProtKB-ARBA"/>
</dbReference>
<dbReference type="GO" id="GO:0004721">
    <property type="term" value="F:phosphoprotein phosphatase activity"/>
    <property type="evidence" value="ECO:0007669"/>
    <property type="project" value="UniProtKB-KW"/>
</dbReference>
<evidence type="ECO:0000256" key="8">
    <source>
        <dbReference type="ARBA" id="ARBA00050567"/>
    </source>
</evidence>
<dbReference type="VEuPathDB" id="VectorBase:AALB009721"/>
<dbReference type="FunFam" id="3.40.50.1240:FF:000032">
    <property type="entry name" value="Blast:Protein UBASH3A homolog"/>
    <property type="match status" value="1"/>
</dbReference>
<dbReference type="InterPro" id="IPR051710">
    <property type="entry name" value="Phosphatase_SH3-domain"/>
</dbReference>
<dbReference type="FunFam" id="2.30.30.40:FF:000052">
    <property type="entry name" value="Ubiquitin-associated and SH3 domain-containing protein B"/>
    <property type="match status" value="1"/>
</dbReference>
<keyword evidence="3" id="KW-0728">SH3 domain</keyword>
<feature type="compositionally biased region" description="Polar residues" evidence="13">
    <location>
        <begin position="340"/>
        <end position="351"/>
    </location>
</feature>
<dbReference type="Gene3D" id="3.90.1140.10">
    <property type="entry name" value="Cyclic phosphodiesterase"/>
    <property type="match status" value="1"/>
</dbReference>
<dbReference type="InterPro" id="IPR036028">
    <property type="entry name" value="SH3-like_dom_sf"/>
</dbReference>
<reference evidence="14 15" key="1">
    <citation type="journal article" date="2017" name="G3 (Bethesda)">
        <title>The Physical Genome Mapping of Anopheles albimanus Corrected Scaffold Misassemblies and Identified Interarm Rearrangements in Genus Anopheles.</title>
        <authorList>
            <person name="Artemov G.N."/>
            <person name="Peery A.N."/>
            <person name="Jiang X."/>
            <person name="Tu Z."/>
            <person name="Stegniy V.N."/>
            <person name="Sharakhova M.V."/>
            <person name="Sharakhov I.V."/>
        </authorList>
    </citation>
    <scope>NUCLEOTIDE SEQUENCE [LARGE SCALE GENOMIC DNA]</scope>
    <source>
        <strain evidence="14 15">ALBI9_A</strain>
    </source>
</reference>
<evidence type="ECO:0000256" key="6">
    <source>
        <dbReference type="ARBA" id="ARBA00022912"/>
    </source>
</evidence>
<keyword evidence="7" id="KW-0539">Nucleus</keyword>
<evidence type="ECO:0000256" key="2">
    <source>
        <dbReference type="ARBA" id="ARBA00004514"/>
    </source>
</evidence>
<keyword evidence="15" id="KW-1185">Reference proteome</keyword>
<dbReference type="Gene3D" id="2.30.30.40">
    <property type="entry name" value="SH3 Domains"/>
    <property type="match status" value="1"/>
</dbReference>
<sequence length="701" mass="78734">MAALPPRKNPTPTKISKQHLSPIQILLQMGFPKHRAEKALAATGNRGVQLASDWLLAHVNDPFLDECAPREYILYVCPTGQFLQQLERFWEQSRETCGWNGAHNFTPHITLVSFFKAPDECAPQLSKALKELMNLPGARLDRPIALELYTSPNFMGFFVAEDDANYLKRLALQYVKEVSQSTISLEPHVKSLHLTLAYQFPSAQFNALKTMVEKLDTSCSEANWELRLYSRDPRLASKQVHKVLYPHTPREPDELELRIGDYIYLNPEAIQASSDGWVEGMSWLTGTNGYLPENYTERTAESDAWTMHRTVPLCDVKAIEDALDTVDGVCIEPSASQNLASVGNDVTSQETSHGESQREQASVINAALDAEPQAETPAQDPTRDKMFGSAKNLDDVPLEKLHELVKKRTTMQVIPGDGSTRTEASIKQSAGNRKVYVMRHGERIDFTFGTWVPYCFDEAGNYLRKDLNMPKVLPARKPTLWQRDSPLTNVGRYQARLVGEGMKDAGVEIDSVYSSPSFRCIQTATSVLEGLGLKASLSIRIEPGLFEWLAWYQDGFPEWLSREELAIADYNIATDYVPITSVEHLKECSQEKLDEFYHRNSSTAEKIINGTPDGNILIVGHATTLDTCTRFIVGEKLRSTSEMARIMQKVPYCSMAVMEKQTADSNAGDDAGRWKLTEPPCDPVTHTNNNRFDYKILTTQL</sequence>
<dbReference type="InterPro" id="IPR029033">
    <property type="entry name" value="His_PPase_superfam"/>
</dbReference>
<dbReference type="Gene3D" id="1.10.8.10">
    <property type="entry name" value="DNA helicase RuvA subunit, C-terminal domain"/>
    <property type="match status" value="1"/>
</dbReference>
<dbReference type="AlphaFoldDB" id="A0A182FT41"/>
<dbReference type="SUPFAM" id="SSF46934">
    <property type="entry name" value="UBA-like"/>
    <property type="match status" value="1"/>
</dbReference>
<reference evidence="14" key="2">
    <citation type="submission" date="2022-08" db="UniProtKB">
        <authorList>
            <consortium name="EnsemblMetazoa"/>
        </authorList>
    </citation>
    <scope>IDENTIFICATION</scope>
    <source>
        <strain evidence="14">STECLA/ALBI9_A</strain>
    </source>
</reference>